<evidence type="ECO:0000313" key="1">
    <source>
        <dbReference type="EMBL" id="QPI16205.1"/>
    </source>
</evidence>
<gene>
    <name evidence="1" type="ORF">NIOZUU157_00088</name>
</gene>
<protein>
    <submittedName>
        <fullName evidence="1">Uncharacterized protein</fullName>
    </submittedName>
</protein>
<name>A0A7S9STX6_9VIRU</name>
<sequence length="60" mass="7037">MKLNHEDYLQMLDRIKVISNVIDNNLQQHPVTKIHTNIKDHISASVDELHKAAQYIRENC</sequence>
<reference evidence="1" key="1">
    <citation type="submission" date="2020-08" db="EMBL/GenBank/DDBJ databases">
        <title>Bridging the membrane lipid divide: bacteria of the FCB group superphylum have the potential to synthesize archaeal ether lipids.</title>
        <authorList>
            <person name="Villanueva L."/>
            <person name="von Meijenfeldt F.A.B."/>
            <person name="Westbye A.B."/>
            <person name="Yadav S."/>
            <person name="Hopmans E.C."/>
            <person name="Dutilh B.E."/>
            <person name="Sinninghe Damste J.S."/>
        </authorList>
    </citation>
    <scope>NUCLEOTIDE SEQUENCE</scope>
    <source>
        <strain evidence="1">NIOZ-UU157</strain>
    </source>
</reference>
<dbReference type="EMBL" id="MW030544">
    <property type="protein sequence ID" value="QPI16205.1"/>
    <property type="molecule type" value="Genomic_DNA"/>
</dbReference>
<organism evidence="1">
    <name type="scientific">Virus NIOZ-UU157</name>
    <dbReference type="NCBI Taxonomy" id="2763269"/>
    <lineage>
        <taxon>Viruses</taxon>
    </lineage>
</organism>
<accession>A0A7S9STX6</accession>
<proteinExistence type="predicted"/>